<name>A0ACD4NLM0_9HYPH</name>
<accession>A0ACD4NLM0</accession>
<sequence length="700" mass="75804">MSDSTPKNRLANLWDDAKAAAMDEPGRLLYRSNLLGSDKRITNYGGGNTSAKVEMADPLTGEPVTVLWVKGSGGDVGTMKLDGFSTLYQDKLEALRGIYKGVEMEDAMVGYLPHCTFNLNPRAASIDTPLHAYLPYAHVDHMHPDAVIAIAATKNSRELTRRIYGEEIGWLPWRRPGFQLGLDLSRFARENPNAKGVVLESHGLFTWGPTARECYETTLRIINRAIEWFEGELSGKPAFGGLVVRAADPQARRAAAAKLMPAIRGFIGGDEKKVGHFDDSPAVLDFVGSRDFEPLAALGTSCPDHFLRTKIRPLVLPFDPATGDLDGLVAALPQAIEDYRAGYAAYYERCRHADSPAIRDPNAVIYLVAGIGMIAFAKDKATARIASEFYVNAINVMRGASGVDTYQGLPEQEAFDIEYWLLEEAKLQRMPKPKSLAGRVALVTGGAGGIGRATAERLMGEGACVVLADIDAGALEEARADFAKRYGSDQVRTVRFDVTDEAAVAAGFADAFAEYGGLDILVSNAGIASAAPIETTELSVWNRNISILGTGYFLVSREAFRLFRRQKLGGNVVFIASKNGLAASPGASAYCAAKAAEIHLARCLALEGAEAGIRVNVVNPDAVLRGSKIWSGEWREQRAASSRLEVDQLEEHYRNRSLLKRSVYPEDIAEGVYFLASDLSAKSTGNILNVDAGNAQSFTR</sequence>
<dbReference type="EMBL" id="CP113520">
    <property type="protein sequence ID" value="WAJ27668.1"/>
    <property type="molecule type" value="Genomic_DNA"/>
</dbReference>
<proteinExistence type="predicted"/>
<organism evidence="1 2">
    <name type="scientific">Antarcticirhabdus aurantiaca</name>
    <dbReference type="NCBI Taxonomy" id="2606717"/>
    <lineage>
        <taxon>Bacteria</taxon>
        <taxon>Pseudomonadati</taxon>
        <taxon>Pseudomonadota</taxon>
        <taxon>Alphaproteobacteria</taxon>
        <taxon>Hyphomicrobiales</taxon>
        <taxon>Aurantimonadaceae</taxon>
        <taxon>Antarcticirhabdus</taxon>
    </lineage>
</organism>
<dbReference type="Proteomes" id="UP001163223">
    <property type="component" value="Chromosome"/>
</dbReference>
<gene>
    <name evidence="1" type="ORF">OXU80_22955</name>
</gene>
<evidence type="ECO:0000313" key="2">
    <source>
        <dbReference type="Proteomes" id="UP001163223"/>
    </source>
</evidence>
<protein>
    <submittedName>
        <fullName evidence="1">Bifunctional rhamnulose-1-phosphate aldolase/short-chain dehydrogenase</fullName>
    </submittedName>
</protein>
<keyword evidence="2" id="KW-1185">Reference proteome</keyword>
<reference evidence="1" key="1">
    <citation type="submission" date="2022-11" db="EMBL/GenBank/DDBJ databases">
        <title>beta-Carotene-producing bacterium, Jeongeuplla avenae sp. nov., alleviates the salt stress of Arabidopsis seedlings.</title>
        <authorList>
            <person name="Jiang L."/>
            <person name="Lee J."/>
        </authorList>
    </citation>
    <scope>NUCLEOTIDE SEQUENCE</scope>
    <source>
        <strain evidence="1">DY_R2A_6</strain>
    </source>
</reference>
<evidence type="ECO:0000313" key="1">
    <source>
        <dbReference type="EMBL" id="WAJ27668.1"/>
    </source>
</evidence>